<dbReference type="GO" id="GO:0016709">
    <property type="term" value="F:oxidoreductase activity, acting on paired donors, with incorporation or reduction of molecular oxygen, NAD(P)H as one donor, and incorporation of one atom of oxygen"/>
    <property type="evidence" value="ECO:0007669"/>
    <property type="project" value="UniProtKB-ARBA"/>
</dbReference>
<evidence type="ECO:0000313" key="6">
    <source>
        <dbReference type="EMBL" id="KUJ11592.1"/>
    </source>
</evidence>
<dbReference type="InterPro" id="IPR036188">
    <property type="entry name" value="FAD/NAD-bd_sf"/>
</dbReference>
<dbReference type="AlphaFoldDB" id="A0A194WVH4"/>
<dbReference type="InterPro" id="IPR002938">
    <property type="entry name" value="FAD-bd"/>
</dbReference>
<gene>
    <name evidence="6" type="ORF">LY89DRAFT_688799</name>
</gene>
<evidence type="ECO:0000259" key="5">
    <source>
        <dbReference type="Pfam" id="PF01494"/>
    </source>
</evidence>
<dbReference type="InParanoid" id="A0A194WVH4"/>
<dbReference type="EMBL" id="KQ947426">
    <property type="protein sequence ID" value="KUJ11592.1"/>
    <property type="molecule type" value="Genomic_DNA"/>
</dbReference>
<keyword evidence="7" id="KW-1185">Reference proteome</keyword>
<dbReference type="OrthoDB" id="2096480at2759"/>
<dbReference type="InterPro" id="IPR050641">
    <property type="entry name" value="RIFMO-like"/>
</dbReference>
<dbReference type="PRINTS" id="PR00420">
    <property type="entry name" value="RNGMNOXGNASE"/>
</dbReference>
<evidence type="ECO:0000256" key="2">
    <source>
        <dbReference type="ARBA" id="ARBA00022630"/>
    </source>
</evidence>
<dbReference type="GeneID" id="28825502"/>
<dbReference type="PANTHER" id="PTHR43004:SF19">
    <property type="entry name" value="BINDING MONOOXYGENASE, PUTATIVE (JCVI)-RELATED"/>
    <property type="match status" value="1"/>
</dbReference>
<organism evidence="6 7">
    <name type="scientific">Mollisia scopiformis</name>
    <name type="common">Conifer needle endophyte fungus</name>
    <name type="synonym">Phialocephala scopiformis</name>
    <dbReference type="NCBI Taxonomy" id="149040"/>
    <lineage>
        <taxon>Eukaryota</taxon>
        <taxon>Fungi</taxon>
        <taxon>Dikarya</taxon>
        <taxon>Ascomycota</taxon>
        <taxon>Pezizomycotina</taxon>
        <taxon>Leotiomycetes</taxon>
        <taxon>Helotiales</taxon>
        <taxon>Mollisiaceae</taxon>
        <taxon>Mollisia</taxon>
    </lineage>
</organism>
<accession>A0A194WVH4</accession>
<keyword evidence="3" id="KW-0274">FAD</keyword>
<proteinExistence type="predicted"/>
<dbReference type="SUPFAM" id="SSF51905">
    <property type="entry name" value="FAD/NAD(P)-binding domain"/>
    <property type="match status" value="1"/>
</dbReference>
<dbReference type="PANTHER" id="PTHR43004">
    <property type="entry name" value="TRK SYSTEM POTASSIUM UPTAKE PROTEIN"/>
    <property type="match status" value="1"/>
</dbReference>
<evidence type="ECO:0000256" key="1">
    <source>
        <dbReference type="ARBA" id="ARBA00001974"/>
    </source>
</evidence>
<dbReference type="RefSeq" id="XP_018065947.1">
    <property type="nucleotide sequence ID" value="XM_018215776.1"/>
</dbReference>
<dbReference type="Gene3D" id="3.50.50.60">
    <property type="entry name" value="FAD/NAD(P)-binding domain"/>
    <property type="match status" value="1"/>
</dbReference>
<name>A0A194WVH4_MOLSC</name>
<protein>
    <submittedName>
        <fullName evidence="6">FAD/NAD(P)-binding domain-containing protein</fullName>
    </submittedName>
</protein>
<comment type="cofactor">
    <cofactor evidence="1">
        <name>FAD</name>
        <dbReference type="ChEBI" id="CHEBI:57692"/>
    </cofactor>
</comment>
<reference evidence="6 7" key="1">
    <citation type="submission" date="2015-10" db="EMBL/GenBank/DDBJ databases">
        <title>Full genome of DAOMC 229536 Phialocephala scopiformis, a fungal endophyte of spruce producing the potent anti-insectan compound rugulosin.</title>
        <authorList>
            <consortium name="DOE Joint Genome Institute"/>
            <person name="Walker A.K."/>
            <person name="Frasz S.L."/>
            <person name="Seifert K.A."/>
            <person name="Miller J.D."/>
            <person name="Mondo S.J."/>
            <person name="Labutti K."/>
            <person name="Lipzen A."/>
            <person name="Dockter R."/>
            <person name="Kennedy M."/>
            <person name="Grigoriev I.V."/>
            <person name="Spatafora J.W."/>
        </authorList>
    </citation>
    <scope>NUCLEOTIDE SEQUENCE [LARGE SCALE GENOMIC DNA]</scope>
    <source>
        <strain evidence="6 7">CBS 120377</strain>
    </source>
</reference>
<evidence type="ECO:0000313" key="7">
    <source>
        <dbReference type="Proteomes" id="UP000070700"/>
    </source>
</evidence>
<keyword evidence="4" id="KW-0560">Oxidoreductase</keyword>
<dbReference type="KEGG" id="psco:LY89DRAFT_688799"/>
<dbReference type="Pfam" id="PF01494">
    <property type="entry name" value="FAD_binding_3"/>
    <property type="match status" value="1"/>
</dbReference>
<keyword evidence="2" id="KW-0285">Flavoprotein</keyword>
<sequence>MHHSEPNDQEIIDASWLVGADGGRSTVRAESGIAFEGFTWPKEEFVATNVYYPFDKYGFTNRNFMIDSINWAIVAKISNDDLWRVAYGVKPGMTKDQILEELPQRFKNFLPGPGEGYTVKQANSYRPHQRCAARFRKGHVILVGDAAHLNNPIGGLGLTTGILDAGPLARALTAVISGNAPDSLLDRWDELRRKCWHEQTNKQSIEFKRIAQQGGHGQDPDGIWKSDDVAEKNGMTAYLVNANPDVKEKDEALYKALQVPENQRSMRHRVWGLALPADWMAEYEDPDVVKRRGDLRPVEI</sequence>
<dbReference type="Gene3D" id="3.30.70.2450">
    <property type="match status" value="1"/>
</dbReference>
<dbReference type="Proteomes" id="UP000070700">
    <property type="component" value="Unassembled WGS sequence"/>
</dbReference>
<evidence type="ECO:0000256" key="4">
    <source>
        <dbReference type="ARBA" id="ARBA00023002"/>
    </source>
</evidence>
<dbReference type="GO" id="GO:0071949">
    <property type="term" value="F:FAD binding"/>
    <property type="evidence" value="ECO:0007669"/>
    <property type="project" value="InterPro"/>
</dbReference>
<evidence type="ECO:0000256" key="3">
    <source>
        <dbReference type="ARBA" id="ARBA00022827"/>
    </source>
</evidence>
<feature type="domain" description="FAD-binding" evidence="5">
    <location>
        <begin position="7"/>
        <end position="195"/>
    </location>
</feature>